<dbReference type="AlphaFoldDB" id="A0A0B2QP93"/>
<proteinExistence type="predicted"/>
<dbReference type="Proteomes" id="UP000053555">
    <property type="component" value="Unassembled WGS sequence"/>
</dbReference>
<gene>
    <name evidence="1" type="ORF">glysoja_040250</name>
</gene>
<protein>
    <submittedName>
        <fullName evidence="1">Uncharacterized protein</fullName>
    </submittedName>
</protein>
<dbReference type="EMBL" id="KN656371">
    <property type="protein sequence ID" value="KHN23281.1"/>
    <property type="molecule type" value="Genomic_DNA"/>
</dbReference>
<accession>A0A0B2QP93</accession>
<reference evidence="1" key="1">
    <citation type="submission" date="2014-07" db="EMBL/GenBank/DDBJ databases">
        <title>Identification of a novel salt tolerance gene in wild soybean by whole-genome sequencing.</title>
        <authorList>
            <person name="Lam H.-M."/>
            <person name="Qi X."/>
            <person name="Li M.-W."/>
            <person name="Liu X."/>
            <person name="Xie M."/>
            <person name="Ni M."/>
            <person name="Xu X."/>
        </authorList>
    </citation>
    <scope>NUCLEOTIDE SEQUENCE [LARGE SCALE GENOMIC DNA]</scope>
    <source>
        <tissue evidence="1">Root</tissue>
    </source>
</reference>
<name>A0A0B2QP93_GLYSO</name>
<evidence type="ECO:0000313" key="1">
    <source>
        <dbReference type="EMBL" id="KHN23281.1"/>
    </source>
</evidence>
<organism evidence="1">
    <name type="scientific">Glycine soja</name>
    <name type="common">Wild soybean</name>
    <dbReference type="NCBI Taxonomy" id="3848"/>
    <lineage>
        <taxon>Eukaryota</taxon>
        <taxon>Viridiplantae</taxon>
        <taxon>Streptophyta</taxon>
        <taxon>Embryophyta</taxon>
        <taxon>Tracheophyta</taxon>
        <taxon>Spermatophyta</taxon>
        <taxon>Magnoliopsida</taxon>
        <taxon>eudicotyledons</taxon>
        <taxon>Gunneridae</taxon>
        <taxon>Pentapetalae</taxon>
        <taxon>rosids</taxon>
        <taxon>fabids</taxon>
        <taxon>Fabales</taxon>
        <taxon>Fabaceae</taxon>
        <taxon>Papilionoideae</taxon>
        <taxon>50 kb inversion clade</taxon>
        <taxon>NPAAA clade</taxon>
        <taxon>indigoferoid/millettioid clade</taxon>
        <taxon>Phaseoleae</taxon>
        <taxon>Glycine</taxon>
        <taxon>Glycine subgen. Soja</taxon>
    </lineage>
</organism>
<sequence length="78" mass="8292">MRAMKSSKLSNPSPSESNAAIAISASFIGSSPPIIPSPLALKAKPFHHHLRQSILEHPQSQLASPCYSASNLKSTRSP</sequence>